<dbReference type="InterPro" id="IPR009739">
    <property type="entry name" value="LprI-like_N"/>
</dbReference>
<organism evidence="3 4">
    <name type="scientific">Pantoea eucrina</name>
    <dbReference type="NCBI Taxonomy" id="472693"/>
    <lineage>
        <taxon>Bacteria</taxon>
        <taxon>Pseudomonadati</taxon>
        <taxon>Pseudomonadota</taxon>
        <taxon>Gammaproteobacteria</taxon>
        <taxon>Enterobacterales</taxon>
        <taxon>Erwiniaceae</taxon>
        <taxon>Pantoea</taxon>
    </lineage>
</organism>
<comment type="caution">
    <text evidence="3">The sequence shown here is derived from an EMBL/GenBank/DDBJ whole genome shotgun (WGS) entry which is preliminary data.</text>
</comment>
<keyword evidence="1" id="KW-0732">Signal</keyword>
<accession>A0ABU5LBR6</accession>
<dbReference type="Gene3D" id="1.20.1270.180">
    <property type="match status" value="1"/>
</dbReference>
<proteinExistence type="predicted"/>
<feature type="chain" id="PRO_5045608350" evidence="1">
    <location>
        <begin position="19"/>
        <end position="138"/>
    </location>
</feature>
<feature type="signal peptide" evidence="1">
    <location>
        <begin position="1"/>
        <end position="18"/>
    </location>
</feature>
<keyword evidence="4" id="KW-1185">Reference proteome</keyword>
<dbReference type="Proteomes" id="UP001288620">
    <property type="component" value="Unassembled WGS sequence"/>
</dbReference>
<gene>
    <name evidence="3" type="ORF">N4G40_02540</name>
</gene>
<protein>
    <submittedName>
        <fullName evidence="3">DUF1311 domain-containing protein</fullName>
    </submittedName>
</protein>
<evidence type="ECO:0000259" key="2">
    <source>
        <dbReference type="Pfam" id="PF07007"/>
    </source>
</evidence>
<reference evidence="4" key="1">
    <citation type="submission" date="2023-07" db="EMBL/GenBank/DDBJ databases">
        <title>Structural and functional analysis of rice phyllospheric bacteria for their antimicrobial properties and defense elicitation against blast disease.</title>
        <authorList>
            <person name="Sahu K.P."/>
            <person name="Asharani P."/>
            <person name="Kumar M."/>
            <person name="Reddy B."/>
            <person name="Kumar A."/>
        </authorList>
    </citation>
    <scope>NUCLEOTIDE SEQUENCE [LARGE SCALE GENOMIC DNA]</scope>
    <source>
        <strain evidence="4">OsEp_Plm_30P10</strain>
    </source>
</reference>
<evidence type="ECO:0000313" key="3">
    <source>
        <dbReference type="EMBL" id="MDZ7277161.1"/>
    </source>
</evidence>
<dbReference type="Pfam" id="PF07007">
    <property type="entry name" value="LprI"/>
    <property type="match status" value="1"/>
</dbReference>
<dbReference type="RefSeq" id="WP_322541296.1">
    <property type="nucleotide sequence ID" value="NZ_JAOBTT010000001.1"/>
</dbReference>
<name>A0ABU5LBR6_9GAMM</name>
<dbReference type="EMBL" id="JAOBTT010000001">
    <property type="protein sequence ID" value="MDZ7277161.1"/>
    <property type="molecule type" value="Genomic_DNA"/>
</dbReference>
<sequence length="138" mass="15069">MKKGLLLIALISSGTARAAPSHPIDQQLAQCLKTEVSTLALSRCYSQANKAWDGEMNRQYTQAMARLTGEPKAQLRSAQRAWLAYRDSWLTATRSYFTQSQGTMAALSLGDQGVSLVRNQALMLQSLNKGSCANPDDC</sequence>
<evidence type="ECO:0000256" key="1">
    <source>
        <dbReference type="SAM" id="SignalP"/>
    </source>
</evidence>
<feature type="domain" description="Lysozyme inhibitor LprI-like N-terminal" evidence="2">
    <location>
        <begin position="34"/>
        <end position="107"/>
    </location>
</feature>
<evidence type="ECO:0000313" key="4">
    <source>
        <dbReference type="Proteomes" id="UP001288620"/>
    </source>
</evidence>